<dbReference type="RefSeq" id="WP_271011886.1">
    <property type="nucleotide sequence ID" value="NZ_JAQIFT010000037.1"/>
</dbReference>
<dbReference type="Gene3D" id="3.20.20.140">
    <property type="entry name" value="Metal-dependent hydrolases"/>
    <property type="match status" value="1"/>
</dbReference>
<dbReference type="InterPro" id="IPR003141">
    <property type="entry name" value="Pol/His_phosphatase_N"/>
</dbReference>
<dbReference type="InterPro" id="IPR004013">
    <property type="entry name" value="PHP_dom"/>
</dbReference>
<dbReference type="InterPro" id="IPR052018">
    <property type="entry name" value="PHP_domain"/>
</dbReference>
<dbReference type="GO" id="GO:0004534">
    <property type="term" value="F:5'-3' RNA exonuclease activity"/>
    <property type="evidence" value="ECO:0007669"/>
    <property type="project" value="TreeGrafter"/>
</dbReference>
<evidence type="ECO:0000313" key="3">
    <source>
        <dbReference type="Proteomes" id="UP001169242"/>
    </source>
</evidence>
<dbReference type="CDD" id="cd07438">
    <property type="entry name" value="PHP_HisPPase_AMP"/>
    <property type="match status" value="1"/>
</dbReference>
<dbReference type="Gene3D" id="1.10.150.650">
    <property type="match status" value="1"/>
</dbReference>
<accession>A0AA42DM49</accession>
<evidence type="ECO:0000259" key="1">
    <source>
        <dbReference type="SMART" id="SM00481"/>
    </source>
</evidence>
<protein>
    <submittedName>
        <fullName evidence="2">PHP domain-containing protein</fullName>
    </submittedName>
</protein>
<dbReference type="SMART" id="SM00481">
    <property type="entry name" value="POLIIIAc"/>
    <property type="match status" value="1"/>
</dbReference>
<dbReference type="Proteomes" id="UP001169242">
    <property type="component" value="Unassembled WGS sequence"/>
</dbReference>
<evidence type="ECO:0000313" key="2">
    <source>
        <dbReference type="EMBL" id="MDA3731511.1"/>
    </source>
</evidence>
<dbReference type="EMBL" id="JAQIFT010000037">
    <property type="protein sequence ID" value="MDA3731511.1"/>
    <property type="molecule type" value="Genomic_DNA"/>
</dbReference>
<gene>
    <name evidence="2" type="ORF">PBV87_08480</name>
</gene>
<organism evidence="2 3">
    <name type="scientific">Holtiella tumoricola</name>
    <dbReference type="NCBI Taxonomy" id="3018743"/>
    <lineage>
        <taxon>Bacteria</taxon>
        <taxon>Bacillati</taxon>
        <taxon>Bacillota</taxon>
        <taxon>Clostridia</taxon>
        <taxon>Lachnospirales</taxon>
        <taxon>Cellulosilyticaceae</taxon>
        <taxon>Holtiella</taxon>
    </lineage>
</organism>
<dbReference type="AlphaFoldDB" id="A0AA42DM49"/>
<dbReference type="SUPFAM" id="SSF89550">
    <property type="entry name" value="PHP domain-like"/>
    <property type="match status" value="1"/>
</dbReference>
<comment type="caution">
    <text evidence="2">The sequence shown here is derived from an EMBL/GenBank/DDBJ whole genome shotgun (WGS) entry which is preliminary data.</text>
</comment>
<keyword evidence="3" id="KW-1185">Reference proteome</keyword>
<reference evidence="2" key="1">
    <citation type="journal article" date="2023" name="Int. J. Syst. Evol. Microbiol.">
        <title>&lt;i&gt;Holtiella tumoricola&lt;/i&gt; gen. nov. sp. nov., isolated from a human clinical sample.</title>
        <authorList>
            <person name="Allen-Vercoe E."/>
            <person name="Daigneault M.C."/>
            <person name="Vancuren S.J."/>
            <person name="Cochrane K."/>
            <person name="O'Neal L.L."/>
            <person name="Sankaranarayanan K."/>
            <person name="Lawson P.A."/>
        </authorList>
    </citation>
    <scope>NUCLEOTIDE SEQUENCE</scope>
    <source>
        <strain evidence="2">CC70A</strain>
    </source>
</reference>
<dbReference type="PANTHER" id="PTHR42924:SF3">
    <property type="entry name" value="POLYMERASE_HISTIDINOL PHOSPHATASE N-TERMINAL DOMAIN-CONTAINING PROTEIN"/>
    <property type="match status" value="1"/>
</dbReference>
<dbReference type="PANTHER" id="PTHR42924">
    <property type="entry name" value="EXONUCLEASE"/>
    <property type="match status" value="1"/>
</dbReference>
<dbReference type="GO" id="GO:0035312">
    <property type="term" value="F:5'-3' DNA exonuclease activity"/>
    <property type="evidence" value="ECO:0007669"/>
    <property type="project" value="TreeGrafter"/>
</dbReference>
<sequence length="278" mass="31170">MKRIDLHVHSNKSDGTLSPSEVAELAHAQSLCAIALTDHDTIAGIKECQETGRELGLEVIPGIELSADYHGKEIHILGLYLDLSNPILHETLKAFVEAREKRNQEMLAKFQALGFDITEEDLGPRDQLSIIARPHFARAMMNKGYANSMEEVFEKYITPGKPAYVQKAAPTFKTCIDLIHQVGGKAILAHPYIYKFVNQNPLPMLDELRYNGLDGVEVIYPKHYEPETHRLTQYCKSHNLIITGGSDFHGDNKPNLQIGCGYGKTEVPYELLEQFVKA</sequence>
<name>A0AA42DM49_9FIRM</name>
<proteinExistence type="predicted"/>
<dbReference type="Pfam" id="PF02811">
    <property type="entry name" value="PHP"/>
    <property type="match status" value="1"/>
</dbReference>
<feature type="domain" description="Polymerase/histidinol phosphatase N-terminal" evidence="1">
    <location>
        <begin position="4"/>
        <end position="69"/>
    </location>
</feature>
<dbReference type="InterPro" id="IPR016195">
    <property type="entry name" value="Pol/histidinol_Pase-like"/>
</dbReference>